<dbReference type="RefSeq" id="XP_005187674.1">
    <property type="nucleotide sequence ID" value="XM_005187617.3"/>
</dbReference>
<dbReference type="RefSeq" id="XP_011294213.1">
    <property type="nucleotide sequence ID" value="XM_011295911.2"/>
</dbReference>
<feature type="transmembrane region" description="Helical" evidence="2">
    <location>
        <begin position="136"/>
        <end position="158"/>
    </location>
</feature>
<dbReference type="GeneID" id="101899140"/>
<dbReference type="KEGG" id="mde:101899140"/>
<dbReference type="eggNOG" id="ENOG502SCTS">
    <property type="taxonomic scope" value="Eukaryota"/>
</dbReference>
<dbReference type="STRING" id="7370.A0A1I8N8Z8"/>
<evidence type="ECO:0000313" key="5">
    <source>
        <dbReference type="RefSeq" id="XP_005187674.1"/>
    </source>
</evidence>
<dbReference type="Proteomes" id="UP001652621">
    <property type="component" value="Unplaced"/>
</dbReference>
<accession>A0A1I8N8Z8</accession>
<evidence type="ECO:0000313" key="6">
    <source>
        <dbReference type="RefSeq" id="XP_011294213.1"/>
    </source>
</evidence>
<feature type="compositionally biased region" description="Polar residues" evidence="1">
    <location>
        <begin position="296"/>
        <end position="305"/>
    </location>
</feature>
<evidence type="ECO:0000256" key="1">
    <source>
        <dbReference type="SAM" id="MobiDB-lite"/>
    </source>
</evidence>
<evidence type="ECO:0000313" key="3">
    <source>
        <dbReference type="EnsemblMetazoa" id="MDOA012810-PA"/>
    </source>
</evidence>
<reference evidence="5 6" key="2">
    <citation type="submission" date="2025-04" db="UniProtKB">
        <authorList>
            <consortium name="RefSeq"/>
        </authorList>
    </citation>
    <scope>IDENTIFICATION</scope>
    <source>
        <strain evidence="5 6">Aabys</strain>
    </source>
</reference>
<feature type="transmembrane region" description="Helical" evidence="2">
    <location>
        <begin position="12"/>
        <end position="37"/>
    </location>
</feature>
<feature type="region of interest" description="Disordered" evidence="1">
    <location>
        <begin position="235"/>
        <end position="255"/>
    </location>
</feature>
<dbReference type="AlphaFoldDB" id="A0A1I8N8Z8"/>
<proteinExistence type="predicted"/>
<feature type="compositionally biased region" description="Low complexity" evidence="1">
    <location>
        <begin position="367"/>
        <end position="377"/>
    </location>
</feature>
<feature type="transmembrane region" description="Helical" evidence="2">
    <location>
        <begin position="99"/>
        <end position="124"/>
    </location>
</feature>
<feature type="region of interest" description="Disordered" evidence="1">
    <location>
        <begin position="268"/>
        <end position="332"/>
    </location>
</feature>
<protein>
    <submittedName>
        <fullName evidence="5 6">Uncharacterized protein LOC101899140</fullName>
    </submittedName>
</protein>
<keyword evidence="2" id="KW-0812">Transmembrane</keyword>
<sequence length="449" mass="50022">MSNSGVNGAFAKCFILFMAVVILLQGCLYLGLSIWGITLRECSKGTTDVTQDPLKFVFDLIYFLDENCGNPSISVPTTENSLAIEVNWGESDNVTNRTYIIMIVYAAISALWIVTSLLVITTICGPVTKVVRALCFWPWFLVVIGGSILDAVATGYNIHDIVHTTTLENTFKYLQLSASDMAMEILKPFSTYFVTPSIIMTCITSRIVLIWFLNIFGCSFCLSLSSALSKRNSSTKSSITSANTASTLPVATPQERQPYREAQIMAEEIQQQQRSATPPPQRESELIRPKPLIVQNPASVQRQSSIPPPQNNRPYEQQQPPSAPAPSPIYPSINEQVTYRNTETHPDRLNYPTQQQQQQPPLPQSQPPQLQLQVQPPKTSPSHEQLSPISPLNLRYSTSSPGPQSQQNQRVSEELRGQLPWSYTSIPPPTPKKPQMQVYPEIPEPDYGH</sequence>
<gene>
    <name evidence="3" type="primary">101899140</name>
    <name evidence="5 6" type="synonym">LOC101899140</name>
</gene>
<dbReference type="OrthoDB" id="7967436at2759"/>
<keyword evidence="2" id="KW-1133">Transmembrane helix</keyword>
<feature type="compositionally biased region" description="Polar residues" evidence="1">
    <location>
        <begin position="380"/>
        <end position="410"/>
    </location>
</feature>
<reference evidence="3" key="1">
    <citation type="submission" date="2020-05" db="UniProtKB">
        <authorList>
            <consortium name="EnsemblMetazoa"/>
        </authorList>
    </citation>
    <scope>IDENTIFICATION</scope>
    <source>
        <strain evidence="3">Aabys</strain>
    </source>
</reference>
<evidence type="ECO:0000256" key="2">
    <source>
        <dbReference type="SAM" id="Phobius"/>
    </source>
</evidence>
<keyword evidence="4" id="KW-1185">Reference proteome</keyword>
<feature type="region of interest" description="Disordered" evidence="1">
    <location>
        <begin position="344"/>
        <end position="449"/>
    </location>
</feature>
<dbReference type="VEuPathDB" id="VectorBase:MDOA012810"/>
<feature type="compositionally biased region" description="Low complexity" evidence="1">
    <location>
        <begin position="235"/>
        <end position="248"/>
    </location>
</feature>
<dbReference type="EnsemblMetazoa" id="MDOA012810-RB">
    <property type="protein sequence ID" value="MDOA012810-PB"/>
    <property type="gene ID" value="MDOA012810"/>
</dbReference>
<evidence type="ECO:0000313" key="4">
    <source>
        <dbReference type="Proteomes" id="UP001652621"/>
    </source>
</evidence>
<feature type="transmembrane region" description="Helical" evidence="2">
    <location>
        <begin position="198"/>
        <end position="224"/>
    </location>
</feature>
<dbReference type="EnsemblMetazoa" id="MDOA012810-RA">
    <property type="protein sequence ID" value="MDOA012810-PA"/>
    <property type="gene ID" value="MDOA012810"/>
</dbReference>
<name>A0A1I8N8Z8_MUSDO</name>
<keyword evidence="2" id="KW-0472">Membrane</keyword>
<dbReference type="VEuPathDB" id="VectorBase:MDOMA2_015021"/>
<organism evidence="3">
    <name type="scientific">Musca domestica</name>
    <name type="common">House fly</name>
    <dbReference type="NCBI Taxonomy" id="7370"/>
    <lineage>
        <taxon>Eukaryota</taxon>
        <taxon>Metazoa</taxon>
        <taxon>Ecdysozoa</taxon>
        <taxon>Arthropoda</taxon>
        <taxon>Hexapoda</taxon>
        <taxon>Insecta</taxon>
        <taxon>Pterygota</taxon>
        <taxon>Neoptera</taxon>
        <taxon>Endopterygota</taxon>
        <taxon>Diptera</taxon>
        <taxon>Brachycera</taxon>
        <taxon>Muscomorpha</taxon>
        <taxon>Muscoidea</taxon>
        <taxon>Muscidae</taxon>
        <taxon>Musca</taxon>
    </lineage>
</organism>